<reference evidence="20" key="1">
    <citation type="submission" date="2015-06" db="EMBL/GenBank/DDBJ databases">
        <authorList>
            <person name="Bertelli C."/>
        </authorList>
    </citation>
    <scope>NUCLEOTIDE SEQUENCE [LARGE SCALE GENOMIC DNA]</scope>
    <source>
        <strain evidence="20">CRIB-30</strain>
    </source>
</reference>
<feature type="binding site" evidence="13 14">
    <location>
        <position position="88"/>
    </location>
    <ligand>
        <name>ATP</name>
        <dbReference type="ChEBI" id="CHEBI:30616"/>
    </ligand>
</feature>
<keyword evidence="11 13" id="KW-0460">Magnesium</keyword>
<dbReference type="InterPro" id="IPR023005">
    <property type="entry name" value="Nucleoside_diP_kinase_AS"/>
</dbReference>
<dbReference type="RefSeq" id="WP_239414326.1">
    <property type="nucleotide sequence ID" value="NZ_CWGJ01000006.1"/>
</dbReference>
<dbReference type="PRINTS" id="PR01243">
    <property type="entry name" value="NUCDPKINASE"/>
</dbReference>
<dbReference type="PROSITE" id="PS00469">
    <property type="entry name" value="NDPK"/>
    <property type="match status" value="1"/>
</dbReference>
<feature type="signal peptide" evidence="17">
    <location>
        <begin position="1"/>
        <end position="20"/>
    </location>
</feature>
<feature type="binding site" evidence="13 14">
    <location>
        <position position="133"/>
    </location>
    <ligand>
        <name>ATP</name>
        <dbReference type="ChEBI" id="CHEBI:30616"/>
    </ligand>
</feature>
<dbReference type="FunFam" id="3.30.70.141:FF:000003">
    <property type="entry name" value="Nucleoside diphosphate kinase"/>
    <property type="match status" value="1"/>
</dbReference>
<evidence type="ECO:0000256" key="13">
    <source>
        <dbReference type="HAMAP-Rule" id="MF_00451"/>
    </source>
</evidence>
<feature type="binding site" evidence="13 14">
    <location>
        <position position="40"/>
    </location>
    <ligand>
        <name>ATP</name>
        <dbReference type="ChEBI" id="CHEBI:30616"/>
    </ligand>
</feature>
<evidence type="ECO:0000256" key="9">
    <source>
        <dbReference type="ARBA" id="ARBA00022777"/>
    </source>
</evidence>
<evidence type="ECO:0000313" key="20">
    <source>
        <dbReference type="Proteomes" id="UP000220251"/>
    </source>
</evidence>
<dbReference type="EC" id="2.7.4.6" evidence="3 13"/>
<evidence type="ECO:0000256" key="15">
    <source>
        <dbReference type="RuleBase" id="RU004011"/>
    </source>
</evidence>
<dbReference type="InterPro" id="IPR036850">
    <property type="entry name" value="NDK-like_dom_sf"/>
</dbReference>
<dbReference type="InterPro" id="IPR001564">
    <property type="entry name" value="Nucleoside_diP_kinase"/>
</dbReference>
<dbReference type="InterPro" id="IPR034907">
    <property type="entry name" value="NDK-like_dom"/>
</dbReference>
<evidence type="ECO:0000256" key="17">
    <source>
        <dbReference type="SAM" id="SignalP"/>
    </source>
</evidence>
<keyword evidence="7 13" id="KW-0479">Metal-binding</keyword>
<dbReference type="CDD" id="cd04413">
    <property type="entry name" value="NDPk_I"/>
    <property type="match status" value="1"/>
</dbReference>
<comment type="catalytic activity">
    <reaction evidence="13 16">
        <text>a 2'-deoxyribonucleoside 5'-diphosphate + ATP = a 2'-deoxyribonucleoside 5'-triphosphate + ADP</text>
        <dbReference type="Rhea" id="RHEA:44640"/>
        <dbReference type="ChEBI" id="CHEBI:30616"/>
        <dbReference type="ChEBI" id="CHEBI:61560"/>
        <dbReference type="ChEBI" id="CHEBI:73316"/>
        <dbReference type="ChEBI" id="CHEBI:456216"/>
        <dbReference type="EC" id="2.7.4.6"/>
    </reaction>
</comment>
<evidence type="ECO:0000256" key="10">
    <source>
        <dbReference type="ARBA" id="ARBA00022840"/>
    </source>
</evidence>
<feature type="binding site" evidence="13 14">
    <location>
        <position position="116"/>
    </location>
    <ligand>
        <name>ATP</name>
        <dbReference type="ChEBI" id="CHEBI:30616"/>
    </ligand>
</feature>
<dbReference type="HAMAP" id="MF_00451">
    <property type="entry name" value="NDP_kinase"/>
    <property type="match status" value="1"/>
</dbReference>
<name>A0A0H5DNJ8_9BACT</name>
<evidence type="ECO:0000256" key="4">
    <source>
        <dbReference type="ARBA" id="ARBA00017632"/>
    </source>
</evidence>
<dbReference type="Proteomes" id="UP000220251">
    <property type="component" value="Unassembled WGS sequence"/>
</dbReference>
<keyword evidence="13" id="KW-0963">Cytoplasm</keyword>
<dbReference type="Pfam" id="PF00334">
    <property type="entry name" value="NDK"/>
    <property type="match status" value="1"/>
</dbReference>
<keyword evidence="5 13" id="KW-0597">Phosphoprotein</keyword>
<dbReference type="SUPFAM" id="SSF54919">
    <property type="entry name" value="Nucleoside diphosphate kinase, NDK"/>
    <property type="match status" value="1"/>
</dbReference>
<dbReference type="SMART" id="SM00562">
    <property type="entry name" value="NDK"/>
    <property type="match status" value="1"/>
</dbReference>
<evidence type="ECO:0000256" key="7">
    <source>
        <dbReference type="ARBA" id="ARBA00022723"/>
    </source>
</evidence>
<accession>A0A0H5DNJ8</accession>
<gene>
    <name evidence="19" type="primary">ndk1</name>
    <name evidence="13" type="synonym">ndk</name>
    <name evidence="19" type="ORF">ELAC_0452</name>
</gene>
<dbReference type="EMBL" id="CWGJ01000006">
    <property type="protein sequence ID" value="CRX37807.1"/>
    <property type="molecule type" value="Genomic_DNA"/>
</dbReference>
<dbReference type="GO" id="GO:0005737">
    <property type="term" value="C:cytoplasm"/>
    <property type="evidence" value="ECO:0007669"/>
    <property type="project" value="UniProtKB-SubCell"/>
</dbReference>
<comment type="cofactor">
    <cofactor evidence="1 13">
        <name>Mg(2+)</name>
        <dbReference type="ChEBI" id="CHEBI:18420"/>
    </cofactor>
</comment>
<evidence type="ECO:0000256" key="12">
    <source>
        <dbReference type="ARBA" id="ARBA00023080"/>
    </source>
</evidence>
<evidence type="ECO:0000256" key="5">
    <source>
        <dbReference type="ARBA" id="ARBA00022553"/>
    </source>
</evidence>
<evidence type="ECO:0000256" key="14">
    <source>
        <dbReference type="PROSITE-ProRule" id="PRU00706"/>
    </source>
</evidence>
<dbReference type="GO" id="GO:0006183">
    <property type="term" value="P:GTP biosynthetic process"/>
    <property type="evidence" value="ECO:0007669"/>
    <property type="project" value="UniProtKB-UniRule"/>
</dbReference>
<dbReference type="GO" id="GO:0046872">
    <property type="term" value="F:metal ion binding"/>
    <property type="evidence" value="ECO:0007669"/>
    <property type="project" value="UniProtKB-KW"/>
</dbReference>
<evidence type="ECO:0000256" key="8">
    <source>
        <dbReference type="ARBA" id="ARBA00022741"/>
    </source>
</evidence>
<comment type="subunit">
    <text evidence="13">Homotetramer.</text>
</comment>
<dbReference type="NCBIfam" id="NF001908">
    <property type="entry name" value="PRK00668.1"/>
    <property type="match status" value="1"/>
</dbReference>
<dbReference type="PROSITE" id="PS51257">
    <property type="entry name" value="PROKAR_LIPOPROTEIN"/>
    <property type="match status" value="1"/>
</dbReference>
<keyword evidence="12 13" id="KW-0546">Nucleotide metabolism</keyword>
<dbReference type="GO" id="GO:0006241">
    <property type="term" value="P:CTP biosynthetic process"/>
    <property type="evidence" value="ECO:0007669"/>
    <property type="project" value="UniProtKB-UniRule"/>
</dbReference>
<proteinExistence type="inferred from homology"/>
<dbReference type="PANTHER" id="PTHR11349">
    <property type="entry name" value="NUCLEOSIDE DIPHOSPHATE KINASE"/>
    <property type="match status" value="1"/>
</dbReference>
<keyword evidence="6 13" id="KW-0808">Transferase</keyword>
<evidence type="ECO:0000313" key="19">
    <source>
        <dbReference type="EMBL" id="CRX37807.1"/>
    </source>
</evidence>
<comment type="function">
    <text evidence="13">Major role in the synthesis of nucleoside triphosphates other than ATP. The ATP gamma phosphate is transferred to the NDP beta phosphate via a ping-pong mechanism, using a phosphorylated active-site intermediate.</text>
</comment>
<dbReference type="GO" id="GO:0004550">
    <property type="term" value="F:nucleoside diphosphate kinase activity"/>
    <property type="evidence" value="ECO:0007669"/>
    <property type="project" value="UniProtKB-UniRule"/>
</dbReference>
<dbReference type="GO" id="GO:0005524">
    <property type="term" value="F:ATP binding"/>
    <property type="evidence" value="ECO:0007669"/>
    <property type="project" value="UniProtKB-UniRule"/>
</dbReference>
<dbReference type="GO" id="GO:0006228">
    <property type="term" value="P:UTP biosynthetic process"/>
    <property type="evidence" value="ECO:0007669"/>
    <property type="project" value="UniProtKB-UniRule"/>
</dbReference>
<dbReference type="PROSITE" id="PS51374">
    <property type="entry name" value="NDPK_LIKE"/>
    <property type="match status" value="1"/>
</dbReference>
<keyword evidence="20" id="KW-1185">Reference proteome</keyword>
<feature type="domain" description="Nucleoside diphosphate kinase-like" evidence="18">
    <location>
        <begin position="32"/>
        <end position="169"/>
    </location>
</feature>
<evidence type="ECO:0000256" key="2">
    <source>
        <dbReference type="ARBA" id="ARBA00008142"/>
    </source>
</evidence>
<comment type="subcellular location">
    <subcellularLocation>
        <location evidence="13">Cytoplasm</location>
    </subcellularLocation>
</comment>
<sequence>MFKKMFICLGMLAAFTLFFASCDKKKEEWKGKERTLSIIKPDAVSANHIGEIISRFESEGLRIAALKMVKLDEKGASDFYAVHKGKPFFADLVTFMSSGPVVAIVLEGDNAVLLNREIMGATDPSKATKGTIRSDFAKSISQNAVHGSDSKENAEIEIPFFFTEKEQQSRF</sequence>
<evidence type="ECO:0000259" key="18">
    <source>
        <dbReference type="SMART" id="SM00562"/>
    </source>
</evidence>
<evidence type="ECO:0000256" key="1">
    <source>
        <dbReference type="ARBA" id="ARBA00001946"/>
    </source>
</evidence>
<organism evidence="19 20">
    <name type="scientific">Estrella lausannensis</name>
    <dbReference type="NCBI Taxonomy" id="483423"/>
    <lineage>
        <taxon>Bacteria</taxon>
        <taxon>Pseudomonadati</taxon>
        <taxon>Chlamydiota</taxon>
        <taxon>Chlamydiia</taxon>
        <taxon>Parachlamydiales</taxon>
        <taxon>Candidatus Criblamydiaceae</taxon>
        <taxon>Estrella</taxon>
    </lineage>
</organism>
<protein>
    <recommendedName>
        <fullName evidence="4 13">Nucleoside diphosphate kinase</fullName>
        <shortName evidence="13">NDK</shortName>
        <shortName evidence="13">NDP kinase</shortName>
        <ecNumber evidence="3 13">2.7.4.6</ecNumber>
    </recommendedName>
    <alternativeName>
        <fullName evidence="13">Nucleoside-2-P kinase</fullName>
    </alternativeName>
</protein>
<dbReference type="Gene3D" id="3.30.70.141">
    <property type="entry name" value="Nucleoside diphosphate kinase-like domain"/>
    <property type="match status" value="1"/>
</dbReference>
<evidence type="ECO:0000256" key="16">
    <source>
        <dbReference type="RuleBase" id="RU004013"/>
    </source>
</evidence>
<feature type="binding site" evidence="13 14">
    <location>
        <position position="143"/>
    </location>
    <ligand>
        <name>ATP</name>
        <dbReference type="ChEBI" id="CHEBI:30616"/>
    </ligand>
</feature>
<keyword evidence="17" id="KW-0732">Signal</keyword>
<keyword evidence="9 13" id="KW-0418">Kinase</keyword>
<keyword evidence="8 13" id="KW-0547">Nucleotide-binding</keyword>
<comment type="catalytic activity">
    <reaction evidence="13">
        <text>a ribonucleoside 5'-diphosphate + ATP = a ribonucleoside 5'-triphosphate + ADP</text>
        <dbReference type="Rhea" id="RHEA:18113"/>
        <dbReference type="ChEBI" id="CHEBI:30616"/>
        <dbReference type="ChEBI" id="CHEBI:57930"/>
        <dbReference type="ChEBI" id="CHEBI:61557"/>
        <dbReference type="ChEBI" id="CHEBI:456216"/>
        <dbReference type="EC" id="2.7.4.6"/>
    </reaction>
</comment>
<feature type="chain" id="PRO_5005217740" description="Nucleoside diphosphate kinase" evidence="17">
    <location>
        <begin position="21"/>
        <end position="171"/>
    </location>
</feature>
<dbReference type="AlphaFoldDB" id="A0A0H5DNJ8"/>
<comment type="similarity">
    <text evidence="2 13 14 15">Belongs to the NDK family.</text>
</comment>
<feature type="active site" description="Pros-phosphohistidine intermediate" evidence="13 14">
    <location>
        <position position="146"/>
    </location>
</feature>
<evidence type="ECO:0000256" key="11">
    <source>
        <dbReference type="ARBA" id="ARBA00022842"/>
    </source>
</evidence>
<keyword evidence="10 13" id="KW-0067">ATP-binding</keyword>
<evidence type="ECO:0000256" key="3">
    <source>
        <dbReference type="ARBA" id="ARBA00012966"/>
    </source>
</evidence>
<feature type="binding site" evidence="13 14">
    <location>
        <position position="122"/>
    </location>
    <ligand>
        <name>ATP</name>
        <dbReference type="ChEBI" id="CHEBI:30616"/>
    </ligand>
</feature>
<evidence type="ECO:0000256" key="6">
    <source>
        <dbReference type="ARBA" id="ARBA00022679"/>
    </source>
</evidence>